<keyword evidence="3" id="KW-1185">Reference proteome</keyword>
<accession>A0ABD0L6Z4</accession>
<evidence type="ECO:0000313" key="2">
    <source>
        <dbReference type="EMBL" id="KAK7495242.1"/>
    </source>
</evidence>
<feature type="region of interest" description="Disordered" evidence="1">
    <location>
        <begin position="90"/>
        <end position="113"/>
    </location>
</feature>
<comment type="caution">
    <text evidence="2">The sequence shown here is derived from an EMBL/GenBank/DDBJ whole genome shotgun (WGS) entry which is preliminary data.</text>
</comment>
<organism evidence="2 3">
    <name type="scientific">Batillaria attramentaria</name>
    <dbReference type="NCBI Taxonomy" id="370345"/>
    <lineage>
        <taxon>Eukaryota</taxon>
        <taxon>Metazoa</taxon>
        <taxon>Spiralia</taxon>
        <taxon>Lophotrochozoa</taxon>
        <taxon>Mollusca</taxon>
        <taxon>Gastropoda</taxon>
        <taxon>Caenogastropoda</taxon>
        <taxon>Sorbeoconcha</taxon>
        <taxon>Cerithioidea</taxon>
        <taxon>Batillariidae</taxon>
        <taxon>Batillaria</taxon>
    </lineage>
</organism>
<name>A0ABD0L6Z4_9CAEN</name>
<dbReference type="EMBL" id="JACVVK020000076">
    <property type="protein sequence ID" value="KAK7495242.1"/>
    <property type="molecule type" value="Genomic_DNA"/>
</dbReference>
<feature type="region of interest" description="Disordered" evidence="1">
    <location>
        <begin position="217"/>
        <end position="243"/>
    </location>
</feature>
<reference evidence="2 3" key="1">
    <citation type="journal article" date="2023" name="Sci. Data">
        <title>Genome assembly of the Korean intertidal mud-creeper Batillaria attramentaria.</title>
        <authorList>
            <person name="Patra A.K."/>
            <person name="Ho P.T."/>
            <person name="Jun S."/>
            <person name="Lee S.J."/>
            <person name="Kim Y."/>
            <person name="Won Y.J."/>
        </authorList>
    </citation>
    <scope>NUCLEOTIDE SEQUENCE [LARGE SCALE GENOMIC DNA]</scope>
    <source>
        <strain evidence="2">Wonlab-2016</strain>
    </source>
</reference>
<proteinExistence type="predicted"/>
<dbReference type="Proteomes" id="UP001519460">
    <property type="component" value="Unassembled WGS sequence"/>
</dbReference>
<protein>
    <submittedName>
        <fullName evidence="2">Uncharacterized protein</fullName>
    </submittedName>
</protein>
<evidence type="ECO:0000256" key="1">
    <source>
        <dbReference type="SAM" id="MobiDB-lite"/>
    </source>
</evidence>
<gene>
    <name evidence="2" type="ORF">BaRGS_00013424</name>
</gene>
<evidence type="ECO:0000313" key="3">
    <source>
        <dbReference type="Proteomes" id="UP001519460"/>
    </source>
</evidence>
<sequence length="243" mass="26794">MRDKSPGDEAAAYICMTLGHNMEWGVRGICHLIPVKQHCITSEAGYARSVFTAWRNNTRPTHGSPQLQCTSSALLLSRHAVPDSISIHSYSQTHTRPKSVSSPQRQPASSKQWAHTSQVFSLVDVGANRRKSDIHFPAILSGQKVKWQAPIFGSTLLNTSALGQPTESNFALPSPLSKGVNFDLYVLGLSSFVTEKHHQRGLENSGYTRSWFRRKKEGSGRGFDTELTTITSHEPKIGPENVA</sequence>
<dbReference type="AlphaFoldDB" id="A0ABD0L6Z4"/>